<evidence type="ECO:0000313" key="1">
    <source>
        <dbReference type="EMBL" id="MFD1836242.1"/>
    </source>
</evidence>
<dbReference type="EMBL" id="JBHUFL010000003">
    <property type="protein sequence ID" value="MFD1836242.1"/>
    <property type="molecule type" value="Genomic_DNA"/>
</dbReference>
<keyword evidence="2" id="KW-1185">Reference proteome</keyword>
<proteinExistence type="predicted"/>
<sequence length="125" mass="13611">MTTPQNRRARARVGDPFTSQAAAAVATRSLPTVRAAVYAILEAADGPLTHDQIIAAYRRRQMDGLARAGASDSSIRSRCNELEKDELVLVVDQGGRSRMGNPARRYAARTVYDPETVRLEDGALL</sequence>
<organism evidence="1 2">
    <name type="scientific">Brachybacterium rhamnosum</name>
    <dbReference type="NCBI Taxonomy" id="173361"/>
    <lineage>
        <taxon>Bacteria</taxon>
        <taxon>Bacillati</taxon>
        <taxon>Actinomycetota</taxon>
        <taxon>Actinomycetes</taxon>
        <taxon>Micrococcales</taxon>
        <taxon>Dermabacteraceae</taxon>
        <taxon>Brachybacterium</taxon>
    </lineage>
</organism>
<accession>A0ABW4Q1F1</accession>
<reference evidence="2" key="1">
    <citation type="journal article" date="2019" name="Int. J. Syst. Evol. Microbiol.">
        <title>The Global Catalogue of Microorganisms (GCM) 10K type strain sequencing project: providing services to taxonomists for standard genome sequencing and annotation.</title>
        <authorList>
            <consortium name="The Broad Institute Genomics Platform"/>
            <consortium name="The Broad Institute Genome Sequencing Center for Infectious Disease"/>
            <person name="Wu L."/>
            <person name="Ma J."/>
        </authorList>
    </citation>
    <scope>NUCLEOTIDE SEQUENCE [LARGE SCALE GENOMIC DNA]</scope>
    <source>
        <strain evidence="2">JCM 11650</strain>
    </source>
</reference>
<dbReference type="Proteomes" id="UP001597280">
    <property type="component" value="Unassembled WGS sequence"/>
</dbReference>
<protein>
    <submittedName>
        <fullName evidence="1">Uncharacterized protein</fullName>
    </submittedName>
</protein>
<name>A0ABW4Q1F1_9MICO</name>
<comment type="caution">
    <text evidence="1">The sequence shown here is derived from an EMBL/GenBank/DDBJ whole genome shotgun (WGS) entry which is preliminary data.</text>
</comment>
<dbReference type="RefSeq" id="WP_343905612.1">
    <property type="nucleotide sequence ID" value="NZ_BAAAIS010000003.1"/>
</dbReference>
<gene>
    <name evidence="1" type="ORF">ACFSDA_14320</name>
</gene>
<evidence type="ECO:0000313" key="2">
    <source>
        <dbReference type="Proteomes" id="UP001597280"/>
    </source>
</evidence>